<sequence length="137" mass="15654">MGRIGVEARAELGLGRTVARLLHESGKRQVDLCEFSHWTRAYVSYICTERRKWPSFDKAKIIADFFGMTMDQLWAEHLFDMQESGVELNDDDKIALEQYRIPFRFVEAAASADAAFASASLEPSVYKTPYPEHIGFK</sequence>
<accession>A0A930VY02</accession>
<protein>
    <submittedName>
        <fullName evidence="2">Helix-turn-helix transcriptional regulator</fullName>
    </submittedName>
</protein>
<dbReference type="InterPro" id="IPR010982">
    <property type="entry name" value="Lambda_DNA-bd_dom_sf"/>
</dbReference>
<dbReference type="EMBL" id="JABZGW010000263">
    <property type="protein sequence ID" value="MBF4808210.1"/>
    <property type="molecule type" value="Genomic_DNA"/>
</dbReference>
<name>A0A930VY02_9ACTN</name>
<dbReference type="GO" id="GO:0003677">
    <property type="term" value="F:DNA binding"/>
    <property type="evidence" value="ECO:0007669"/>
    <property type="project" value="InterPro"/>
</dbReference>
<evidence type="ECO:0000259" key="1">
    <source>
        <dbReference type="PROSITE" id="PS50943"/>
    </source>
</evidence>
<reference evidence="2" key="1">
    <citation type="submission" date="2020-04" db="EMBL/GenBank/DDBJ databases">
        <title>Deep metagenomics examines the oral microbiome during advanced dental caries in children, revealing novel taxa and co-occurrences with host molecules.</title>
        <authorList>
            <person name="Baker J.L."/>
            <person name="Morton J.T."/>
            <person name="Dinis M."/>
            <person name="Alvarez R."/>
            <person name="Tran N.C."/>
            <person name="Knight R."/>
            <person name="Edlund A."/>
        </authorList>
    </citation>
    <scope>NUCLEOTIDE SEQUENCE</scope>
    <source>
        <strain evidence="2">JCVI_38_bin.5</strain>
    </source>
</reference>
<proteinExistence type="predicted"/>
<dbReference type="PROSITE" id="PS50943">
    <property type="entry name" value="HTH_CROC1"/>
    <property type="match status" value="1"/>
</dbReference>
<organism evidence="2 3">
    <name type="scientific">Lancefieldella rimae</name>
    <dbReference type="NCBI Taxonomy" id="1383"/>
    <lineage>
        <taxon>Bacteria</taxon>
        <taxon>Bacillati</taxon>
        <taxon>Actinomycetota</taxon>
        <taxon>Coriobacteriia</taxon>
        <taxon>Coriobacteriales</taxon>
        <taxon>Atopobiaceae</taxon>
        <taxon>Lancefieldella</taxon>
    </lineage>
</organism>
<evidence type="ECO:0000313" key="2">
    <source>
        <dbReference type="EMBL" id="MBF4808210.1"/>
    </source>
</evidence>
<dbReference type="CDD" id="cd00093">
    <property type="entry name" value="HTH_XRE"/>
    <property type="match status" value="1"/>
</dbReference>
<gene>
    <name evidence="2" type="ORF">HXK26_05895</name>
</gene>
<feature type="domain" description="HTH cro/C1-type" evidence="1">
    <location>
        <begin position="18"/>
        <end position="73"/>
    </location>
</feature>
<comment type="caution">
    <text evidence="2">The sequence shown here is derived from an EMBL/GenBank/DDBJ whole genome shotgun (WGS) entry which is preliminary data.</text>
</comment>
<dbReference type="SUPFAM" id="SSF47413">
    <property type="entry name" value="lambda repressor-like DNA-binding domains"/>
    <property type="match status" value="1"/>
</dbReference>
<dbReference type="Gene3D" id="1.10.260.40">
    <property type="entry name" value="lambda repressor-like DNA-binding domains"/>
    <property type="match status" value="1"/>
</dbReference>
<dbReference type="SMART" id="SM00530">
    <property type="entry name" value="HTH_XRE"/>
    <property type="match status" value="1"/>
</dbReference>
<dbReference type="InterPro" id="IPR001387">
    <property type="entry name" value="Cro/C1-type_HTH"/>
</dbReference>
<evidence type="ECO:0000313" key="3">
    <source>
        <dbReference type="Proteomes" id="UP000698335"/>
    </source>
</evidence>
<dbReference type="AlphaFoldDB" id="A0A930VY02"/>
<dbReference type="Proteomes" id="UP000698335">
    <property type="component" value="Unassembled WGS sequence"/>
</dbReference>